<dbReference type="GO" id="GO:0004806">
    <property type="term" value="F:triacylglycerol lipase activity"/>
    <property type="evidence" value="ECO:0007669"/>
    <property type="project" value="InterPro"/>
</dbReference>
<dbReference type="AlphaFoldDB" id="A0A511M9P9"/>
<evidence type="ECO:0000256" key="2">
    <source>
        <dbReference type="SAM" id="SignalP"/>
    </source>
</evidence>
<evidence type="ECO:0000256" key="1">
    <source>
        <dbReference type="ARBA" id="ARBA00022801"/>
    </source>
</evidence>
<proteinExistence type="predicted"/>
<dbReference type="SUPFAM" id="SSF53474">
    <property type="entry name" value="alpha/beta-Hydrolases"/>
    <property type="match status" value="1"/>
</dbReference>
<reference evidence="3 4" key="1">
    <citation type="submission" date="2019-07" db="EMBL/GenBank/DDBJ databases">
        <title>Whole genome shotgun sequence of Nocardia ninae NBRC 108245.</title>
        <authorList>
            <person name="Hosoyama A."/>
            <person name="Uohara A."/>
            <person name="Ohji S."/>
            <person name="Ichikawa N."/>
        </authorList>
    </citation>
    <scope>NUCLEOTIDE SEQUENCE [LARGE SCALE GENOMIC DNA]</scope>
    <source>
        <strain evidence="3 4">NBRC 108245</strain>
    </source>
</reference>
<dbReference type="PANTHER" id="PTHR34853">
    <property type="match status" value="1"/>
</dbReference>
<gene>
    <name evidence="3" type="ORF">NN4_13370</name>
</gene>
<dbReference type="Pfam" id="PF03583">
    <property type="entry name" value="LIP"/>
    <property type="match status" value="1"/>
</dbReference>
<dbReference type="GO" id="GO:0016042">
    <property type="term" value="P:lipid catabolic process"/>
    <property type="evidence" value="ECO:0007669"/>
    <property type="project" value="InterPro"/>
</dbReference>
<evidence type="ECO:0000313" key="4">
    <source>
        <dbReference type="Proteomes" id="UP000321424"/>
    </source>
</evidence>
<accession>A0A511M9P9</accession>
<feature type="signal peptide" evidence="2">
    <location>
        <begin position="1"/>
        <end position="35"/>
    </location>
</feature>
<dbReference type="InterPro" id="IPR029058">
    <property type="entry name" value="AB_hydrolase_fold"/>
</dbReference>
<keyword evidence="2" id="KW-0732">Signal</keyword>
<keyword evidence="1" id="KW-0378">Hydrolase</keyword>
<feature type="chain" id="PRO_5022143346" evidence="2">
    <location>
        <begin position="36"/>
        <end position="479"/>
    </location>
</feature>
<dbReference type="PANTHER" id="PTHR34853:SF5">
    <property type="entry name" value="LIP-DOMAIN-CONTAINING PROTEIN-RELATED"/>
    <property type="match status" value="1"/>
</dbReference>
<sequence length="479" mass="50689">MNTVIPGKLGRFRTAVLVALIATAMPVAVGIPAMAAPAGQNSVAQQVPVQPPLPFPIPPSPPELDPAFYAPPAEVVASKQPGEIIAARAVHLAFYSTIPFNIDAWQLSYRSTNTRDEPIAAVTTLMKPRGDNGGVPRPLLSYQFPQDSNAQYCAPSYVLQQASVPGNITGQFDIPFEFVLPLTGLGAGWAVAMPDHEGPNSAFAAGPLGARITLDGIRAAENFEPMGLGPQTKVGLAGYSGGAITTGHTAELAASYAPELNIVGASEGGVPADIKAMYQMASGNLGSGLIFSGLLGVEREYPELAAYNAQHMNAFGKALAPVKNSLCLYSAAILPFMNLEGGLYDSPNALNDPVPTKVFDALRMGHTVPDMPMFIFNSNPDWIAPVGPVNALVDQYCRDPKAQVQYTRDHFSEHITLEIDSLARVLLWLKERFDGVPAQTGCAIHDEGSMALDPASWPLWLQGAGTLLAGLVQQPIGSR</sequence>
<keyword evidence="4" id="KW-1185">Reference proteome</keyword>
<name>A0A511M9P9_9NOCA</name>
<comment type="caution">
    <text evidence="3">The sequence shown here is derived from an EMBL/GenBank/DDBJ whole genome shotgun (WGS) entry which is preliminary data.</text>
</comment>
<dbReference type="EMBL" id="BJXA01000005">
    <property type="protein sequence ID" value="GEM36818.1"/>
    <property type="molecule type" value="Genomic_DNA"/>
</dbReference>
<dbReference type="InterPro" id="IPR005152">
    <property type="entry name" value="Lipase_secreted"/>
</dbReference>
<organism evidence="3 4">
    <name type="scientific">Nocardia ninae NBRC 108245</name>
    <dbReference type="NCBI Taxonomy" id="1210091"/>
    <lineage>
        <taxon>Bacteria</taxon>
        <taxon>Bacillati</taxon>
        <taxon>Actinomycetota</taxon>
        <taxon>Actinomycetes</taxon>
        <taxon>Mycobacteriales</taxon>
        <taxon>Nocardiaceae</taxon>
        <taxon>Nocardia</taxon>
    </lineage>
</organism>
<protein>
    <submittedName>
        <fullName evidence="3">Putative lipase</fullName>
    </submittedName>
</protein>
<dbReference type="Gene3D" id="1.10.260.130">
    <property type="match status" value="1"/>
</dbReference>
<evidence type="ECO:0000313" key="3">
    <source>
        <dbReference type="EMBL" id="GEM36818.1"/>
    </source>
</evidence>
<dbReference type="Proteomes" id="UP000321424">
    <property type="component" value="Unassembled WGS sequence"/>
</dbReference>
<dbReference type="Gene3D" id="3.40.50.1820">
    <property type="entry name" value="alpha/beta hydrolase"/>
    <property type="match status" value="1"/>
</dbReference>
<dbReference type="RefSeq" id="WP_246180734.1">
    <property type="nucleotide sequence ID" value="NZ_BJXA01000005.1"/>
</dbReference>